<comment type="caution">
    <text evidence="2">The sequence shown here is derived from an EMBL/GenBank/DDBJ whole genome shotgun (WGS) entry which is preliminary data.</text>
</comment>
<accession>A0A1J9R2N3</accession>
<feature type="region of interest" description="Disordered" evidence="1">
    <location>
        <begin position="44"/>
        <end position="64"/>
    </location>
</feature>
<name>A0A1J9R2N3_9EURO</name>
<protein>
    <submittedName>
        <fullName evidence="2">Uncharacterized protein</fullName>
    </submittedName>
</protein>
<dbReference type="EMBL" id="LGTZ01000968">
    <property type="protein sequence ID" value="OJD22751.1"/>
    <property type="molecule type" value="Genomic_DNA"/>
</dbReference>
<reference evidence="2 3" key="1">
    <citation type="submission" date="2015-08" db="EMBL/GenBank/DDBJ databases">
        <title>Emmonsia species relationships and genome sequence.</title>
        <authorList>
            <person name="Cuomo C.A."/>
            <person name="Schwartz I.S."/>
            <person name="Kenyon C."/>
            <person name="De Hoog G.S."/>
            <person name="Govender N.P."/>
            <person name="Botha A."/>
            <person name="Moreno L."/>
            <person name="De Vries M."/>
            <person name="Munoz J.F."/>
            <person name="Stielow J.B."/>
        </authorList>
    </citation>
    <scope>NUCLEOTIDE SEQUENCE [LARGE SCALE GENOMIC DNA]</scope>
    <source>
        <strain evidence="2 3">EI222</strain>
    </source>
</reference>
<dbReference type="AlphaFoldDB" id="A0A1J9R2N3"/>
<feature type="non-terminal residue" evidence="2">
    <location>
        <position position="64"/>
    </location>
</feature>
<dbReference type="VEuPathDB" id="FungiDB:ACJ73_05894"/>
<organism evidence="2 3">
    <name type="scientific">Blastomyces percursus</name>
    <dbReference type="NCBI Taxonomy" id="1658174"/>
    <lineage>
        <taxon>Eukaryota</taxon>
        <taxon>Fungi</taxon>
        <taxon>Dikarya</taxon>
        <taxon>Ascomycota</taxon>
        <taxon>Pezizomycotina</taxon>
        <taxon>Eurotiomycetes</taxon>
        <taxon>Eurotiomycetidae</taxon>
        <taxon>Onygenales</taxon>
        <taxon>Ajellomycetaceae</taxon>
        <taxon>Blastomyces</taxon>
    </lineage>
</organism>
<evidence type="ECO:0000256" key="1">
    <source>
        <dbReference type="SAM" id="MobiDB-lite"/>
    </source>
</evidence>
<keyword evidence="3" id="KW-1185">Reference proteome</keyword>
<proteinExistence type="predicted"/>
<evidence type="ECO:0000313" key="2">
    <source>
        <dbReference type="EMBL" id="OJD22751.1"/>
    </source>
</evidence>
<dbReference type="Proteomes" id="UP000242791">
    <property type="component" value="Unassembled WGS sequence"/>
</dbReference>
<sequence length="64" mass="7361">MSTKTDLVALLQSPADFESWDRAFRTQVQNVDLKKEIFGEKPLLQKPTTLRRPEPPRAPNIVIK</sequence>
<gene>
    <name evidence="2" type="ORF">ACJ73_05894</name>
</gene>
<evidence type="ECO:0000313" key="3">
    <source>
        <dbReference type="Proteomes" id="UP000242791"/>
    </source>
</evidence>